<evidence type="ECO:0000313" key="3">
    <source>
        <dbReference type="Proteomes" id="UP000805841"/>
    </source>
</evidence>
<dbReference type="EMBL" id="JAAOCA010000019">
    <property type="protein sequence ID" value="MBD1600154.1"/>
    <property type="molecule type" value="Genomic_DNA"/>
</dbReference>
<dbReference type="InterPro" id="IPR007251">
    <property type="entry name" value="Iron_permease_Fet4"/>
</dbReference>
<gene>
    <name evidence="2" type="ORF">HAQ05_15770</name>
</gene>
<name>A0ABR7Z3U1_9PSED</name>
<feature type="transmembrane region" description="Helical" evidence="1">
    <location>
        <begin position="43"/>
        <end position="62"/>
    </location>
</feature>
<comment type="caution">
    <text evidence="2">The sequence shown here is derived from an EMBL/GenBank/DDBJ whole genome shotgun (WGS) entry which is preliminary data.</text>
</comment>
<accession>A0ABR7Z3U1</accession>
<keyword evidence="1" id="KW-0812">Transmembrane</keyword>
<sequence>MTFENVSQALAKKAGSSKTFAVAVVLIILWALSGPWFHYNDTWQLIINTSTTIITFLMVFVIQNTQNRDNDVLHIKIDELLRATKEAHMAVVNLDEKDAHELKLIRKHYKQLGDGQEIEVAHDETTLKDVPAATPKQPPA</sequence>
<feature type="transmembrane region" description="Helical" evidence="1">
    <location>
        <begin position="20"/>
        <end position="37"/>
    </location>
</feature>
<reference evidence="2 3" key="1">
    <citation type="journal article" date="2020" name="Insects">
        <title>Bacteria Belonging to Pseudomonas typographi sp. nov. from the Bark Beetle Ips typographus Have Genomic Potential to Aid in the Host Ecology.</title>
        <authorList>
            <person name="Peral-Aranega E."/>
            <person name="Saati-Santamaria Z."/>
            <person name="Kolarik M."/>
            <person name="Rivas R."/>
            <person name="Garcia-Fraile P."/>
        </authorList>
    </citation>
    <scope>NUCLEOTIDE SEQUENCE [LARGE SCALE GENOMIC DNA]</scope>
    <source>
        <strain evidence="2 3">CA3A</strain>
    </source>
</reference>
<keyword evidence="3" id="KW-1185">Reference proteome</keyword>
<dbReference type="Pfam" id="PF04120">
    <property type="entry name" value="Iron_permease"/>
    <property type="match status" value="1"/>
</dbReference>
<organism evidence="2 3">
    <name type="scientific">Pseudomonas typographi</name>
    <dbReference type="NCBI Taxonomy" id="2715964"/>
    <lineage>
        <taxon>Bacteria</taxon>
        <taxon>Pseudomonadati</taxon>
        <taxon>Pseudomonadota</taxon>
        <taxon>Gammaproteobacteria</taxon>
        <taxon>Pseudomonadales</taxon>
        <taxon>Pseudomonadaceae</taxon>
        <taxon>Pseudomonas</taxon>
    </lineage>
</organism>
<evidence type="ECO:0000313" key="2">
    <source>
        <dbReference type="EMBL" id="MBD1600154.1"/>
    </source>
</evidence>
<dbReference type="Proteomes" id="UP000805841">
    <property type="component" value="Unassembled WGS sequence"/>
</dbReference>
<proteinExistence type="predicted"/>
<keyword evidence="1" id="KW-1133">Transmembrane helix</keyword>
<keyword evidence="1" id="KW-0472">Membrane</keyword>
<evidence type="ECO:0000256" key="1">
    <source>
        <dbReference type="SAM" id="Phobius"/>
    </source>
</evidence>
<dbReference type="RefSeq" id="WP_190422245.1">
    <property type="nucleotide sequence ID" value="NZ_JAAOCA010000019.1"/>
</dbReference>
<protein>
    <submittedName>
        <fullName evidence="2">Low affinity iron permease family protein</fullName>
    </submittedName>
</protein>